<proteinExistence type="predicted"/>
<dbReference type="Gene3D" id="3.40.630.100">
    <property type="entry name" value="Poly-gamma-glutamate hydrolase, zinc-binding motif"/>
    <property type="match status" value="1"/>
</dbReference>
<gene>
    <name evidence="1" type="ORF">UFOPK2754_01500</name>
</gene>
<dbReference type="InterPro" id="IPR008585">
    <property type="entry name" value="Gamma_PGA_hydro"/>
</dbReference>
<dbReference type="AlphaFoldDB" id="A0A6J6TF32"/>
<dbReference type="EMBL" id="CAEZYR010000049">
    <property type="protein sequence ID" value="CAB4745806.1"/>
    <property type="molecule type" value="Genomic_DNA"/>
</dbReference>
<sequence>MLRELLQRPGVREILELRGTFGFMAIHGGNLERATDVVAREAAERSGASCYSVIQAPPLRHHLPSSYFDPAQSPALAAFLDHVDVVVGIHGYGREDRVHQLLLGGGNRELAGHLALHLRAGFGAPYEIIAELHEIPDGLRGMHPDNPVNRARAGGVQVELPPMIRWNREAHNWSDHLATARAPEVEQLIDVLASASREWVRSSG</sequence>
<reference evidence="1" key="1">
    <citation type="submission" date="2020-05" db="EMBL/GenBank/DDBJ databases">
        <authorList>
            <person name="Chiriac C."/>
            <person name="Salcher M."/>
            <person name="Ghai R."/>
            <person name="Kavagutti S V."/>
        </authorList>
    </citation>
    <scope>NUCLEOTIDE SEQUENCE</scope>
</reference>
<organism evidence="1">
    <name type="scientific">freshwater metagenome</name>
    <dbReference type="NCBI Taxonomy" id="449393"/>
    <lineage>
        <taxon>unclassified sequences</taxon>
        <taxon>metagenomes</taxon>
        <taxon>ecological metagenomes</taxon>
    </lineage>
</organism>
<dbReference type="Pfam" id="PF05908">
    <property type="entry name" value="Gamma_PGA_hydro"/>
    <property type="match status" value="1"/>
</dbReference>
<accession>A0A6J6TF32</accession>
<protein>
    <submittedName>
        <fullName evidence="1">Unannotated protein</fullName>
    </submittedName>
</protein>
<dbReference type="InterPro" id="IPR038128">
    <property type="entry name" value="Gamma_PGA_hydro_sf"/>
</dbReference>
<evidence type="ECO:0000313" key="1">
    <source>
        <dbReference type="EMBL" id="CAB4745806.1"/>
    </source>
</evidence>
<name>A0A6J6TF32_9ZZZZ</name>